<dbReference type="Proteomes" id="UP000294215">
    <property type="component" value="Unassembled WGS sequence"/>
</dbReference>
<protein>
    <submittedName>
        <fullName evidence="2">ParA family protein</fullName>
    </submittedName>
</protein>
<proteinExistence type="predicted"/>
<organism evidence="2 3">
    <name type="scientific">Rhizobium ruizarguesonis</name>
    <dbReference type="NCBI Taxonomy" id="2081791"/>
    <lineage>
        <taxon>Bacteria</taxon>
        <taxon>Pseudomonadati</taxon>
        <taxon>Pseudomonadota</taxon>
        <taxon>Alphaproteobacteria</taxon>
        <taxon>Hyphomicrobiales</taxon>
        <taxon>Rhizobiaceae</taxon>
        <taxon>Rhizobium/Agrobacterium group</taxon>
        <taxon>Rhizobium</taxon>
    </lineage>
</organism>
<dbReference type="PANTHER" id="PTHR13696">
    <property type="entry name" value="P-LOOP CONTAINING NUCLEOSIDE TRIPHOSPHATE HYDROLASE"/>
    <property type="match status" value="1"/>
</dbReference>
<dbReference type="AlphaFoldDB" id="A0AB38HS12"/>
<dbReference type="Gene3D" id="3.40.50.300">
    <property type="entry name" value="P-loop containing nucleotide triphosphate hydrolases"/>
    <property type="match status" value="1"/>
</dbReference>
<dbReference type="CDD" id="cd02042">
    <property type="entry name" value="ParAB_family"/>
    <property type="match status" value="1"/>
</dbReference>
<comment type="caution">
    <text evidence="2">The sequence shown here is derived from an EMBL/GenBank/DDBJ whole genome shotgun (WGS) entry which is preliminary data.</text>
</comment>
<dbReference type="PANTHER" id="PTHR13696:SF99">
    <property type="entry name" value="COBYRINIC ACID AC-DIAMIDE SYNTHASE"/>
    <property type="match status" value="1"/>
</dbReference>
<dbReference type="SUPFAM" id="SSF52540">
    <property type="entry name" value="P-loop containing nucleoside triphosphate hydrolases"/>
    <property type="match status" value="1"/>
</dbReference>
<sequence>MRNFMAVKPLSLAISTFKGGAGKSTLNVNLAAEFAQQGHRTLLIDCDEQESSTRWYNVSMKRGLLPTDGTLLHLRVAPGDQFRDRLADAPEADIRIYDVGGYVHQRAIEVYHECDAVLIPIIPEPTAATSAIKVATILTEISKKRAKGPIPYAAIWNYVDMIALKHNRSLPEVHAILTSGRIPMVETVIRKSNHFSDVGAGFGSLYSKLASIENNPSLTPSAKRRASESVLDAIDLVKKINNEFICLLQAEAA</sequence>
<dbReference type="EMBL" id="SIMR01000006">
    <property type="protein sequence ID" value="TBC03069.1"/>
    <property type="molecule type" value="Genomic_DNA"/>
</dbReference>
<reference evidence="2 3" key="1">
    <citation type="submission" date="2019-02" db="EMBL/GenBank/DDBJ databases">
        <title>The genomic architecture of introgression among sibling species of bacteria.</title>
        <authorList>
            <person name="Cavassim M.I.A."/>
            <person name="Moeskjaer S."/>
            <person name="Moslemi C."/>
            <person name="Fields B."/>
            <person name="Bachmann A."/>
            <person name="Vilhjalmsson B."/>
            <person name="Schierup M.H."/>
            <person name="Young J.P.W."/>
            <person name="Andersen S.U."/>
        </authorList>
    </citation>
    <scope>NUCLEOTIDE SEQUENCE [LARGE SCALE GENOMIC DNA]</scope>
    <source>
        <strain evidence="2 3">SM92</strain>
        <plasmid evidence="2">pSM92_Rh12</plasmid>
    </source>
</reference>
<geneLocation type="plasmid" evidence="2">
    <name>pSM92_Rh12</name>
</geneLocation>
<dbReference type="Pfam" id="PF01656">
    <property type="entry name" value="CbiA"/>
    <property type="match status" value="1"/>
</dbReference>
<evidence type="ECO:0000313" key="3">
    <source>
        <dbReference type="Proteomes" id="UP000294215"/>
    </source>
</evidence>
<dbReference type="InterPro" id="IPR050678">
    <property type="entry name" value="DNA_Partitioning_ATPase"/>
</dbReference>
<keyword evidence="2" id="KW-0614">Plasmid</keyword>
<dbReference type="InterPro" id="IPR027417">
    <property type="entry name" value="P-loop_NTPase"/>
</dbReference>
<dbReference type="InterPro" id="IPR002586">
    <property type="entry name" value="CobQ/CobB/MinD/ParA_Nub-bd_dom"/>
</dbReference>
<feature type="domain" description="CobQ/CobB/MinD/ParA nucleotide binding" evidence="1">
    <location>
        <begin position="13"/>
        <end position="144"/>
    </location>
</feature>
<gene>
    <name evidence="2" type="ORF">ELH40_35795</name>
</gene>
<accession>A0AB38HS12</accession>
<evidence type="ECO:0000313" key="2">
    <source>
        <dbReference type="EMBL" id="TBC03069.1"/>
    </source>
</evidence>
<evidence type="ECO:0000259" key="1">
    <source>
        <dbReference type="Pfam" id="PF01656"/>
    </source>
</evidence>
<name>A0AB38HS12_9HYPH</name>